<evidence type="ECO:0000313" key="4">
    <source>
        <dbReference type="Proteomes" id="UP000232883"/>
    </source>
</evidence>
<feature type="compositionally biased region" description="Polar residues" evidence="1">
    <location>
        <begin position="531"/>
        <end position="549"/>
    </location>
</feature>
<dbReference type="OrthoDB" id="4317910at2"/>
<name>A0A2K8ZCB6_9BACT</name>
<evidence type="ECO:0000313" key="3">
    <source>
        <dbReference type="EMBL" id="AUD07479.1"/>
    </source>
</evidence>
<accession>A0A2K8ZCB6</accession>
<reference evidence="3 4" key="1">
    <citation type="submission" date="2017-11" db="EMBL/GenBank/DDBJ databases">
        <title>Taxonomic description and genome sequences of Spirosoma HA7 sp. nov., isolated from pollen microhabitat of Corylus avellana.</title>
        <authorList>
            <person name="Ambika Manirajan B."/>
            <person name="Suarez C."/>
            <person name="Ratering S."/>
            <person name="Geissler-Plaum R."/>
            <person name="Cardinale M."/>
            <person name="Sylvia S."/>
        </authorList>
    </citation>
    <scope>NUCLEOTIDE SEQUENCE [LARGE SCALE GENOMIC DNA]</scope>
    <source>
        <strain evidence="3 4">HA7</strain>
    </source>
</reference>
<protein>
    <recommendedName>
        <fullName evidence="2">eCIS core domain-containing protein</fullName>
    </recommendedName>
</protein>
<gene>
    <name evidence="3" type="ORF">CWM47_25365</name>
</gene>
<feature type="region of interest" description="Disordered" evidence="1">
    <location>
        <begin position="528"/>
        <end position="554"/>
    </location>
</feature>
<proteinExistence type="predicted"/>
<evidence type="ECO:0000256" key="1">
    <source>
        <dbReference type="SAM" id="MobiDB-lite"/>
    </source>
</evidence>
<dbReference type="Proteomes" id="UP000232883">
    <property type="component" value="Chromosome"/>
</dbReference>
<organism evidence="3 4">
    <name type="scientific">Spirosoma pollinicola</name>
    <dbReference type="NCBI Taxonomy" id="2057025"/>
    <lineage>
        <taxon>Bacteria</taxon>
        <taxon>Pseudomonadati</taxon>
        <taxon>Bacteroidota</taxon>
        <taxon>Cytophagia</taxon>
        <taxon>Cytophagales</taxon>
        <taxon>Cytophagaceae</taxon>
        <taxon>Spirosoma</taxon>
    </lineage>
</organism>
<dbReference type="Pfam" id="PF13699">
    <property type="entry name" value="eCIS_core"/>
    <property type="match status" value="1"/>
</dbReference>
<evidence type="ECO:0000259" key="2">
    <source>
        <dbReference type="Pfam" id="PF13699"/>
    </source>
</evidence>
<sequence>MMPVQRKATNGQSPAPANPAQIQAQLKTGSSLDGSTRTRMEGAFGTSFSDVKVHTDARASALSDQLQARAFTVGSDVAFRAGAYQPGTLIGDALLAHELAHVVQQRSSQVETQPKGEAYNALETDADNSAVGAVAGLWGKTYGFLKDLSKNALPRLKSGLQLQRCKTPTRTDFEKALGQPSMVEPPEADVKTQSSIVPELRKLYSRKAEIILKGNPDDFKELDKINNQIAEGIRTLRELGVAIPDEDINRQIMSGGQVDFLQMKASLLMTPARTAENPSIQIGERVNFFLNLNYIPPNTQVKVRWVYQLNGRLFPLMDNNFMTGLSSYPAPMRGTQFSFDDATWFALSHDPNLEKAADFQVATYVYFGNDTDHYVYYLRTNTIRIARFEPTELGVQVENSNLVSGTNVRAHLTNWAPPYSQYMVDWFLDGQLFQADQPILVDHNVDGVGVKTLRAAVYRINSGTTGEPIKRMHPVLGPTVVYRDPNPFLVKDSRINVEKADTVAERALQQNLAKVPLDQYPDISQARRSVETSITSLKTSESKGGTSSDYFKERRKMQEKRLERFDKNAGNVSATQPLPDNITTLPTGVKYARPVPAGLLVHQTGELQPLSVYLLLEGTASGWTATLIDMTSADVYEFDGTASTAQAAIVKAFSSWGGLSHPYPRDCTLIHSYAPAGFIVNNKFATNNPWNHAKVWIDRILMVGGMVVAGLLLLIPEPTGLTKALGIAIAAASIARGVIAIAENIHVGIAATDSRNVLEGIGIVTSMLGISGSTLRTAGLAVARPFMYRMGNWMVISSLAIDAGTLVFATYEAIRTIQAIRADPTMDETQKLNAIISTIGSLTVNGLMFFAANHDLFQGGFRKSDFFRQQVKGDKLITLDRGTQLDMIDALRKSDPTFNLEQVRKMPPNELVVHFFTVQEQGISKSRLREFLTEGQIKGLTPDEVIALNQADETTLRNLKDRPASEVALLAQQISQGKASGITGGVKGRDVYPLGESKNFRTIGELFSLITNARGVIIPELATRLHGSTLSHSGKNTFYDLSVPVRGTKGGVNVEVTVVPKGENLDIAGSSRPTTPTHGAETGPASFVLKYEKGSGTTAGRWTATVEIDPHVLVQQPTGTGSRARSEDLNLLLGHELDEIADIVLNNHSLTGESKGTTYDAAKLRQNIESQTQSSKFRAVVVGTSVEITSHDVASVRELLFNYKAMQSANAVAYARDRFLRLMNNMGFTPEITEVRFRDLLSALQRVEADAGFARLIESEWRFQRLGQQLANLPVSQLLPNGRRVVTPIVIEHIVAPQNTTASPSSFVGSGISGGHQITFLEAVNASGESRFFVVREGSAMGLPYGPTARRYRQYMAKEGVNKATAPRPTPVSGGATAKPVAGTHYDPSYWVVSEVPKSAVDDLQAFLPQAERAFADYYSSQIAGKVTTPQSGTLFTHQFKGVTYMGYYNYDGATANSLSINSIFVDAKTIP</sequence>
<dbReference type="InterPro" id="IPR025295">
    <property type="entry name" value="eCIS_core_dom"/>
</dbReference>
<dbReference type="EMBL" id="CP025096">
    <property type="protein sequence ID" value="AUD07479.1"/>
    <property type="molecule type" value="Genomic_DNA"/>
</dbReference>
<dbReference type="KEGG" id="spir:CWM47_25365"/>
<keyword evidence="4" id="KW-1185">Reference proteome</keyword>
<feature type="domain" description="eCIS core" evidence="2">
    <location>
        <begin position="32"/>
        <end position="107"/>
    </location>
</feature>